<dbReference type="InterPro" id="IPR035965">
    <property type="entry name" value="PAS-like_dom_sf"/>
</dbReference>
<reference evidence="6 7" key="1">
    <citation type="journal article" date="2019" name="Int. J. Syst. Evol. Microbiol.">
        <title>The Global Catalogue of Microorganisms (GCM) 10K type strain sequencing project: providing services to taxonomists for standard genome sequencing and annotation.</title>
        <authorList>
            <consortium name="The Broad Institute Genomics Platform"/>
            <consortium name="The Broad Institute Genome Sequencing Center for Infectious Disease"/>
            <person name="Wu L."/>
            <person name="Ma J."/>
        </authorList>
    </citation>
    <scope>NUCLEOTIDE SEQUENCE [LARGE SCALE GENOMIC DNA]</scope>
    <source>
        <strain evidence="6 7">WLHS5</strain>
    </source>
</reference>
<dbReference type="Proteomes" id="UP001595898">
    <property type="component" value="Unassembled WGS sequence"/>
</dbReference>
<gene>
    <name evidence="6" type="ORF">ACFO5R_07795</name>
</gene>
<dbReference type="Gene3D" id="1.10.10.10">
    <property type="entry name" value="Winged helix-like DNA-binding domain superfamily/Winged helix DNA-binding domain"/>
    <property type="match status" value="1"/>
</dbReference>
<dbReference type="CDD" id="cd00130">
    <property type="entry name" value="PAS"/>
    <property type="match status" value="1"/>
</dbReference>
<dbReference type="InterPro" id="IPR036388">
    <property type="entry name" value="WH-like_DNA-bd_sf"/>
</dbReference>
<organism evidence="6 7">
    <name type="scientific">Halosolutus amylolyticus</name>
    <dbReference type="NCBI Taxonomy" id="2932267"/>
    <lineage>
        <taxon>Archaea</taxon>
        <taxon>Methanobacteriati</taxon>
        <taxon>Methanobacteriota</taxon>
        <taxon>Stenosarchaea group</taxon>
        <taxon>Halobacteria</taxon>
        <taxon>Halobacteriales</taxon>
        <taxon>Natrialbaceae</taxon>
        <taxon>Halosolutus</taxon>
    </lineage>
</organism>
<evidence type="ECO:0000313" key="6">
    <source>
        <dbReference type="EMBL" id="MFC4541829.1"/>
    </source>
</evidence>
<dbReference type="PANTHER" id="PTHR34236">
    <property type="entry name" value="DIMETHYL SULFOXIDE REDUCTASE TRANSCRIPTIONAL ACTIVATOR"/>
    <property type="match status" value="1"/>
</dbReference>
<dbReference type="InterPro" id="IPR031803">
    <property type="entry name" value="BAT_GAF/HTH-assoc"/>
</dbReference>
<dbReference type="PANTHER" id="PTHR34236:SF1">
    <property type="entry name" value="DIMETHYL SULFOXIDE REDUCTASE TRANSCRIPTIONAL ACTIVATOR"/>
    <property type="match status" value="1"/>
</dbReference>
<evidence type="ECO:0000256" key="3">
    <source>
        <dbReference type="SAM" id="MobiDB-lite"/>
    </source>
</evidence>
<comment type="caution">
    <text evidence="6">The sequence shown here is derived from an EMBL/GenBank/DDBJ whole genome shotgun (WGS) entry which is preliminary data.</text>
</comment>
<dbReference type="SUPFAM" id="SSF55781">
    <property type="entry name" value="GAF domain-like"/>
    <property type="match status" value="1"/>
</dbReference>
<feature type="domain" description="PAS" evidence="4">
    <location>
        <begin position="164"/>
        <end position="236"/>
    </location>
</feature>
<dbReference type="Pfam" id="PF13185">
    <property type="entry name" value="GAF_2"/>
    <property type="match status" value="1"/>
</dbReference>
<dbReference type="InterPro" id="IPR003018">
    <property type="entry name" value="GAF"/>
</dbReference>
<sequence length="691" mass="76258">MAGTNRDDWIVVITGSDERRRQLESALRDETSMTVTALAPDADFESRLDSPPDDPDRDPTDRSPSREGGAATSVDPAGVVVSIDRPAALRTTLERVHEVAPSPPTIVAPRNGSERVATAALRAGATEYVPAESDTETLDRIVATIRSERDADRESDVEPESTDEWRVLRSLADELPDEAFIIDEDGTYLDVSVRRQASELCTLSRDELVGRNVDEAFSSPTAARLQSCIDRTIRAGEAQSIEYDVDTSDGRRCYEAQVVPIVDEISESGAVLWLAQDVTERARRVRELQSRRDRLETLNRINAVIREVIETLVEAPSRDAIEREVCDQLVDSELYCGSWIAERTADRQLAYRTGSGSANAVLETARELPADRQPSVQRALVTGDVQTANGLSETDELADPLREAAAEDNVASLIAVPISHEDATYGVLTVLASRDDAFSEREQAEFRLLGETIGFAIQAVKNRQLLFADTVVELEFHIHGGDTLSFDLSESYDCTCSLEWAGTTADGRSFQFVTIEGLDGQTVLEEATDHDSVESCRLIHDGTRRCTIELRLSRSGVRTLANHGATIRNVTVEDGVGSILVEVSRDADVREIAEALTAVYENTDLVARREVDRPVRTAAERRTRILDELTDRQLTTLRLAYYSGFFDWPRESTGEEIAEAMDVSPPTMHQHLRKGLKTVLGEFFEDGSGTE</sequence>
<name>A0ABD5PPM8_9EURY</name>
<dbReference type="InterPro" id="IPR000014">
    <property type="entry name" value="PAS"/>
</dbReference>
<dbReference type="InterPro" id="IPR007050">
    <property type="entry name" value="HTH_bacterioopsin"/>
</dbReference>
<dbReference type="PROSITE" id="PS50113">
    <property type="entry name" value="PAC"/>
    <property type="match status" value="1"/>
</dbReference>
<accession>A0ABD5PPM8</accession>
<dbReference type="RefSeq" id="WP_250142735.1">
    <property type="nucleotide sequence ID" value="NZ_JALIQP010000008.1"/>
</dbReference>
<dbReference type="InterPro" id="IPR013324">
    <property type="entry name" value="RNA_pol_sigma_r3/r4-like"/>
</dbReference>
<feature type="region of interest" description="Disordered" evidence="3">
    <location>
        <begin position="25"/>
        <end position="77"/>
    </location>
</feature>
<dbReference type="Gene3D" id="3.30.450.40">
    <property type="match status" value="1"/>
</dbReference>
<evidence type="ECO:0000256" key="2">
    <source>
        <dbReference type="ARBA" id="ARBA00023163"/>
    </source>
</evidence>
<keyword evidence="2" id="KW-0804">Transcription</keyword>
<keyword evidence="1" id="KW-0805">Transcription regulation</keyword>
<dbReference type="AlphaFoldDB" id="A0ABD5PPM8"/>
<evidence type="ECO:0000259" key="4">
    <source>
        <dbReference type="PROSITE" id="PS50112"/>
    </source>
</evidence>
<dbReference type="PROSITE" id="PS50112">
    <property type="entry name" value="PAS"/>
    <property type="match status" value="1"/>
</dbReference>
<protein>
    <submittedName>
        <fullName evidence="6">Bacterio-opsin activator domain-containing protein</fullName>
    </submittedName>
</protein>
<dbReference type="EMBL" id="JBHSFA010000004">
    <property type="protein sequence ID" value="MFC4541829.1"/>
    <property type="molecule type" value="Genomic_DNA"/>
</dbReference>
<dbReference type="Gene3D" id="3.30.450.20">
    <property type="entry name" value="PAS domain"/>
    <property type="match status" value="1"/>
</dbReference>
<dbReference type="Pfam" id="PF15915">
    <property type="entry name" value="BAT"/>
    <property type="match status" value="1"/>
</dbReference>
<dbReference type="InterPro" id="IPR000700">
    <property type="entry name" value="PAS-assoc_C"/>
</dbReference>
<evidence type="ECO:0000313" key="7">
    <source>
        <dbReference type="Proteomes" id="UP001595898"/>
    </source>
</evidence>
<dbReference type="Pfam" id="PF04967">
    <property type="entry name" value="HTH_10"/>
    <property type="match status" value="1"/>
</dbReference>
<evidence type="ECO:0000256" key="1">
    <source>
        <dbReference type="ARBA" id="ARBA00023015"/>
    </source>
</evidence>
<proteinExistence type="predicted"/>
<feature type="domain" description="PAC" evidence="5">
    <location>
        <begin position="239"/>
        <end position="290"/>
    </location>
</feature>
<dbReference type="SUPFAM" id="SSF55785">
    <property type="entry name" value="PYP-like sensor domain (PAS domain)"/>
    <property type="match status" value="1"/>
</dbReference>
<dbReference type="Pfam" id="PF08448">
    <property type="entry name" value="PAS_4"/>
    <property type="match status" value="1"/>
</dbReference>
<dbReference type="NCBIfam" id="TIGR00229">
    <property type="entry name" value="sensory_box"/>
    <property type="match status" value="1"/>
</dbReference>
<evidence type="ECO:0000259" key="5">
    <source>
        <dbReference type="PROSITE" id="PS50113"/>
    </source>
</evidence>
<dbReference type="InterPro" id="IPR013656">
    <property type="entry name" value="PAS_4"/>
</dbReference>
<dbReference type="SMART" id="SM00065">
    <property type="entry name" value="GAF"/>
    <property type="match status" value="1"/>
</dbReference>
<keyword evidence="7" id="KW-1185">Reference proteome</keyword>
<dbReference type="SUPFAM" id="SSF88659">
    <property type="entry name" value="Sigma3 and sigma4 domains of RNA polymerase sigma factors"/>
    <property type="match status" value="1"/>
</dbReference>
<dbReference type="InterPro" id="IPR029016">
    <property type="entry name" value="GAF-like_dom_sf"/>
</dbReference>